<dbReference type="GO" id="GO:0005929">
    <property type="term" value="C:cilium"/>
    <property type="evidence" value="ECO:0007669"/>
    <property type="project" value="TreeGrafter"/>
</dbReference>
<reference evidence="3" key="1">
    <citation type="submission" date="2020-07" db="EMBL/GenBank/DDBJ databases">
        <title>Multicomponent nature underlies the extraordinary mechanical properties of spider dragline silk.</title>
        <authorList>
            <person name="Kono N."/>
            <person name="Nakamura H."/>
            <person name="Mori M."/>
            <person name="Yoshida Y."/>
            <person name="Ohtoshi R."/>
            <person name="Malay A.D."/>
            <person name="Moran D.A.P."/>
            <person name="Tomita M."/>
            <person name="Numata K."/>
            <person name="Arakawa K."/>
        </authorList>
    </citation>
    <scope>NUCLEOTIDE SEQUENCE</scope>
</reference>
<dbReference type="PANTHER" id="PTHR31432:SF0">
    <property type="entry name" value="INTRAFLAGELLAR TRANSPORT PROTEIN 74 HOMOLOG"/>
    <property type="match status" value="1"/>
</dbReference>
<dbReference type="InterPro" id="IPR029602">
    <property type="entry name" value="IFT74"/>
</dbReference>
<evidence type="ECO:0000313" key="3">
    <source>
        <dbReference type="EMBL" id="GFQ95000.1"/>
    </source>
</evidence>
<dbReference type="PANTHER" id="PTHR31432">
    <property type="entry name" value="INTRAFLAGELLAR TRANSPORT PROTEIN 74 HOMOLOG"/>
    <property type="match status" value="1"/>
</dbReference>
<organism evidence="3 4">
    <name type="scientific">Trichonephila clavata</name>
    <name type="common">Joro spider</name>
    <name type="synonym">Nephila clavata</name>
    <dbReference type="NCBI Taxonomy" id="2740835"/>
    <lineage>
        <taxon>Eukaryota</taxon>
        <taxon>Metazoa</taxon>
        <taxon>Ecdysozoa</taxon>
        <taxon>Arthropoda</taxon>
        <taxon>Chelicerata</taxon>
        <taxon>Arachnida</taxon>
        <taxon>Araneae</taxon>
        <taxon>Araneomorphae</taxon>
        <taxon>Entelegynae</taxon>
        <taxon>Araneoidea</taxon>
        <taxon>Nephilidae</taxon>
        <taxon>Trichonephila</taxon>
    </lineage>
</organism>
<name>A0A8X6L270_TRICU</name>
<evidence type="ECO:0000256" key="2">
    <source>
        <dbReference type="SAM" id="MobiDB-lite"/>
    </source>
</evidence>
<feature type="compositionally biased region" description="Polar residues" evidence="2">
    <location>
        <begin position="43"/>
        <end position="53"/>
    </location>
</feature>
<dbReference type="EMBL" id="BMAO01024381">
    <property type="protein sequence ID" value="GFQ95000.1"/>
    <property type="molecule type" value="Genomic_DNA"/>
</dbReference>
<feature type="region of interest" description="Disordered" evidence="2">
    <location>
        <begin position="1"/>
        <end position="55"/>
    </location>
</feature>
<feature type="coiled-coil region" evidence="1">
    <location>
        <begin position="101"/>
        <end position="267"/>
    </location>
</feature>
<gene>
    <name evidence="3" type="primary">IFT74</name>
    <name evidence="3" type="ORF">TNCT_383461</name>
</gene>
<sequence length="283" mass="31845">MDGRPPTSAGNRPGSGLRPMSSARQPSNLALPSRSGIPGTASRLITASSNRPGTRSGFAQGVGVLSHINVVDRPMSQQGLVTPRTGVRTPRRQVQDKSYFMGLLRSKINELTAEISRITKEIDLLSKEQSTYLTYEKRAEQQALELKSLQGQLADYNLLVDKLNTDAEMSDVQQEYRDLKTQNENEAVNIDSLFEQRQEREAQLAQLEAEITQERYVAENLTSTMSPELRQQYNELKKNDNILQRSLEKFQQDLDLLVTQKMSLEEELSLSQIKQEASNCTIN</sequence>
<keyword evidence="1" id="KW-0175">Coiled coil</keyword>
<accession>A0A8X6L270</accession>
<dbReference type="GO" id="GO:0048487">
    <property type="term" value="F:beta-tubulin binding"/>
    <property type="evidence" value="ECO:0007669"/>
    <property type="project" value="InterPro"/>
</dbReference>
<dbReference type="GO" id="GO:0035735">
    <property type="term" value="P:intraciliary transport involved in cilium assembly"/>
    <property type="evidence" value="ECO:0007669"/>
    <property type="project" value="TreeGrafter"/>
</dbReference>
<dbReference type="GO" id="GO:0030992">
    <property type="term" value="C:intraciliary transport particle B"/>
    <property type="evidence" value="ECO:0007669"/>
    <property type="project" value="InterPro"/>
</dbReference>
<protein>
    <submittedName>
        <fullName evidence="3">Intraflagellar transport protein 74 homolog</fullName>
    </submittedName>
</protein>
<dbReference type="Proteomes" id="UP000887116">
    <property type="component" value="Unassembled WGS sequence"/>
</dbReference>
<dbReference type="AlphaFoldDB" id="A0A8X6L270"/>
<proteinExistence type="predicted"/>
<comment type="caution">
    <text evidence="3">The sequence shown here is derived from an EMBL/GenBank/DDBJ whole genome shotgun (WGS) entry which is preliminary data.</text>
</comment>
<evidence type="ECO:0000313" key="4">
    <source>
        <dbReference type="Proteomes" id="UP000887116"/>
    </source>
</evidence>
<keyword evidence="4" id="KW-1185">Reference proteome</keyword>
<evidence type="ECO:0000256" key="1">
    <source>
        <dbReference type="SAM" id="Coils"/>
    </source>
</evidence>
<dbReference type="OrthoDB" id="444379at2759"/>